<dbReference type="AlphaFoldDB" id="A0AA96RJP0"/>
<proteinExistence type="predicted"/>
<organism evidence="2 3">
    <name type="scientific">Paenibacillus roseopurpureus</name>
    <dbReference type="NCBI Taxonomy" id="2918901"/>
    <lineage>
        <taxon>Bacteria</taxon>
        <taxon>Bacillati</taxon>
        <taxon>Bacillota</taxon>
        <taxon>Bacilli</taxon>
        <taxon>Bacillales</taxon>
        <taxon>Paenibacillaceae</taxon>
        <taxon>Paenibacillus</taxon>
    </lineage>
</organism>
<feature type="compositionally biased region" description="Basic and acidic residues" evidence="1">
    <location>
        <begin position="209"/>
        <end position="219"/>
    </location>
</feature>
<sequence length="333" mass="36436">MRSRKPKKSWKKWLLGSLSVLVFIVLVSSGVIYYKIRAIDVEDIVERHQLPVKGISGAESATAVAAAESNQTKLPSILSSTVDKAEEFASKPIKTQDALDVAAILLKSGLSLKEVYYLTGEAKSDLATEEKQKIRDLLLSKLSDSEITALRLITKQYGKGLLILDPNYPIELIGIDDPVERSRVEQELKAKKQVQSDIKQPEPTPSPQVKEEQPPKEKPQIAQTDPAVVSSYRSKLDSLKTSCQGDINTLIGSVINAKKANPALGIKELQSMFMGKFTSAESQCDAGFNATIAEAERAGVSNSDIQGWKQEYSAMKQTAQTSAINQLAQAFKK</sequence>
<reference evidence="2" key="1">
    <citation type="submission" date="2022-02" db="EMBL/GenBank/DDBJ databases">
        <title>Paenibacillus sp. MBLB1832 Whole Genome Shotgun Sequencing.</title>
        <authorList>
            <person name="Hwang C.Y."/>
            <person name="Cho E.-S."/>
            <person name="Seo M.-J."/>
        </authorList>
    </citation>
    <scope>NUCLEOTIDE SEQUENCE</scope>
    <source>
        <strain evidence="2">MBLB1832</strain>
    </source>
</reference>
<gene>
    <name evidence="2" type="ORF">MJB10_20700</name>
</gene>
<dbReference type="Proteomes" id="UP001304650">
    <property type="component" value="Chromosome"/>
</dbReference>
<name>A0AA96RJP0_9BACL</name>
<dbReference type="RefSeq" id="WP_314797851.1">
    <property type="nucleotide sequence ID" value="NZ_CP130319.1"/>
</dbReference>
<protein>
    <submittedName>
        <fullName evidence="2">Uncharacterized protein</fullName>
    </submittedName>
</protein>
<dbReference type="KEGG" id="proo:MJB10_20700"/>
<evidence type="ECO:0000313" key="3">
    <source>
        <dbReference type="Proteomes" id="UP001304650"/>
    </source>
</evidence>
<accession>A0AA96RJP0</accession>
<dbReference type="EMBL" id="CP130319">
    <property type="protein sequence ID" value="WNR43504.1"/>
    <property type="molecule type" value="Genomic_DNA"/>
</dbReference>
<evidence type="ECO:0000313" key="2">
    <source>
        <dbReference type="EMBL" id="WNR43504.1"/>
    </source>
</evidence>
<keyword evidence="3" id="KW-1185">Reference proteome</keyword>
<evidence type="ECO:0000256" key="1">
    <source>
        <dbReference type="SAM" id="MobiDB-lite"/>
    </source>
</evidence>
<feature type="region of interest" description="Disordered" evidence="1">
    <location>
        <begin position="190"/>
        <end position="227"/>
    </location>
</feature>